<evidence type="ECO:0000313" key="2">
    <source>
        <dbReference type="EMBL" id="CAD9422698.1"/>
    </source>
</evidence>
<organism evidence="2">
    <name type="scientific">Alexandrium andersonii</name>
    <dbReference type="NCBI Taxonomy" id="327968"/>
    <lineage>
        <taxon>Eukaryota</taxon>
        <taxon>Sar</taxon>
        <taxon>Alveolata</taxon>
        <taxon>Dinophyceae</taxon>
        <taxon>Gonyaulacales</taxon>
        <taxon>Pyrocystaceae</taxon>
        <taxon>Alexandrium</taxon>
    </lineage>
</organism>
<reference evidence="2" key="1">
    <citation type="submission" date="2021-01" db="EMBL/GenBank/DDBJ databases">
        <authorList>
            <person name="Corre E."/>
            <person name="Pelletier E."/>
            <person name="Niang G."/>
            <person name="Scheremetjew M."/>
            <person name="Finn R."/>
            <person name="Kale V."/>
            <person name="Holt S."/>
            <person name="Cochrane G."/>
            <person name="Meng A."/>
            <person name="Brown T."/>
            <person name="Cohen L."/>
        </authorList>
    </citation>
    <scope>NUCLEOTIDE SEQUENCE</scope>
    <source>
        <strain evidence="2">CCMP2222</strain>
    </source>
</reference>
<sequence>MRAEAARLERTPRDLEARLEHLERLFGGLQPRDFVKLTPAAYSSVGRFLQDDLRGDPARETGPAEEAAKARADCAGRPAGLAGLTPTDLVMGRDYLPLDESLLPSKPAKPEYLSAAAAPSGMFVRPGGATERRPLEQMPAFQSFWLDAPAAN</sequence>
<dbReference type="EMBL" id="HBGQ01035163">
    <property type="protein sequence ID" value="CAD9422698.1"/>
    <property type="molecule type" value="Transcribed_RNA"/>
</dbReference>
<feature type="region of interest" description="Disordered" evidence="1">
    <location>
        <begin position="52"/>
        <end position="72"/>
    </location>
</feature>
<accession>A0A7S2CD97</accession>
<evidence type="ECO:0000256" key="1">
    <source>
        <dbReference type="SAM" id="MobiDB-lite"/>
    </source>
</evidence>
<proteinExistence type="predicted"/>
<dbReference type="AlphaFoldDB" id="A0A7S2CD97"/>
<protein>
    <submittedName>
        <fullName evidence="2">Uncharacterized protein</fullName>
    </submittedName>
</protein>
<name>A0A7S2CD97_9DINO</name>
<gene>
    <name evidence="2" type="ORF">AAND1436_LOCUS17320</name>
</gene>